<proteinExistence type="predicted"/>
<sequence>MPGPACYDLGGERATVTDADVVLGYVNPDYFPG</sequence>
<accession>X1GX19</accession>
<comment type="caution">
    <text evidence="2">The sequence shown here is derived from an EMBL/GenBank/DDBJ whole genome shotgun (WGS) entry which is preliminary data.</text>
</comment>
<gene>
    <name evidence="2" type="ORF">S03H2_29370</name>
</gene>
<reference evidence="2" key="1">
    <citation type="journal article" date="2014" name="Front. Microbiol.">
        <title>High frequency of phylogenetically diverse reductive dehalogenase-homologous genes in deep subseafloor sedimentary metagenomes.</title>
        <authorList>
            <person name="Kawai M."/>
            <person name="Futagami T."/>
            <person name="Toyoda A."/>
            <person name="Takaki Y."/>
            <person name="Nishi S."/>
            <person name="Hori S."/>
            <person name="Arai W."/>
            <person name="Tsubouchi T."/>
            <person name="Morono Y."/>
            <person name="Uchiyama I."/>
            <person name="Ito T."/>
            <person name="Fujiyama A."/>
            <person name="Inagaki F."/>
            <person name="Takami H."/>
        </authorList>
    </citation>
    <scope>NUCLEOTIDE SEQUENCE</scope>
    <source>
        <strain evidence="2">Expedition CK06-06</strain>
    </source>
</reference>
<evidence type="ECO:0000259" key="1">
    <source>
        <dbReference type="Pfam" id="PF01968"/>
    </source>
</evidence>
<feature type="non-terminal residue" evidence="2">
    <location>
        <position position="33"/>
    </location>
</feature>
<dbReference type="GO" id="GO:0016787">
    <property type="term" value="F:hydrolase activity"/>
    <property type="evidence" value="ECO:0007669"/>
    <property type="project" value="InterPro"/>
</dbReference>
<dbReference type="EMBL" id="BARU01017723">
    <property type="protein sequence ID" value="GAH61712.1"/>
    <property type="molecule type" value="Genomic_DNA"/>
</dbReference>
<organism evidence="2">
    <name type="scientific">marine sediment metagenome</name>
    <dbReference type="NCBI Taxonomy" id="412755"/>
    <lineage>
        <taxon>unclassified sequences</taxon>
        <taxon>metagenomes</taxon>
        <taxon>ecological metagenomes</taxon>
    </lineage>
</organism>
<name>X1GX19_9ZZZZ</name>
<dbReference type="Pfam" id="PF01968">
    <property type="entry name" value="Hydantoinase_A"/>
    <property type="match status" value="1"/>
</dbReference>
<evidence type="ECO:0000313" key="2">
    <source>
        <dbReference type="EMBL" id="GAH61712.1"/>
    </source>
</evidence>
<protein>
    <recommendedName>
        <fullName evidence="1">Hydantoinase A/oxoprolinase domain-containing protein</fullName>
    </recommendedName>
</protein>
<feature type="domain" description="Hydantoinase A/oxoprolinase" evidence="1">
    <location>
        <begin position="2"/>
        <end position="32"/>
    </location>
</feature>
<dbReference type="InterPro" id="IPR002821">
    <property type="entry name" value="Hydantoinase_A"/>
</dbReference>
<dbReference type="AlphaFoldDB" id="X1GX19"/>